<dbReference type="GO" id="GO:0006355">
    <property type="term" value="P:regulation of DNA-templated transcription"/>
    <property type="evidence" value="ECO:0007669"/>
    <property type="project" value="InterPro"/>
</dbReference>
<dbReference type="GO" id="GO:1990837">
    <property type="term" value="F:sequence-specific double-stranded DNA binding"/>
    <property type="evidence" value="ECO:0007669"/>
    <property type="project" value="UniProtKB-ARBA"/>
</dbReference>
<feature type="region of interest" description="Disordered" evidence="6">
    <location>
        <begin position="529"/>
        <end position="553"/>
    </location>
</feature>
<feature type="domain" description="BHLH" evidence="7">
    <location>
        <begin position="20"/>
        <end position="77"/>
    </location>
</feature>
<dbReference type="PROSITE" id="PS50888">
    <property type="entry name" value="BHLH"/>
    <property type="match status" value="1"/>
</dbReference>
<dbReference type="FunFam" id="4.10.280.10:FF:000009">
    <property type="entry name" value="Transcription factor HES-1"/>
    <property type="match status" value="1"/>
</dbReference>
<dbReference type="Proteomes" id="UP001487740">
    <property type="component" value="Unassembled WGS sequence"/>
</dbReference>
<feature type="compositionally biased region" description="Low complexity" evidence="6">
    <location>
        <begin position="453"/>
        <end position="481"/>
    </location>
</feature>
<feature type="region of interest" description="Disordered" evidence="6">
    <location>
        <begin position="373"/>
        <end position="410"/>
    </location>
</feature>
<keyword evidence="3" id="KW-0238">DNA-binding</keyword>
<proteinExistence type="predicted"/>
<sequence>MDSPPCNAETQEDILAKIDSRKSNKPLMEKKRRQRINRCLNDLKSLVLEGMKKDPSRYSKLEKADILEMTVRHVQTLHRHEGVGCRLGGGGRLLGNGRSVGGDGRTKYRAGFIHCAVEVTRYLAGLSGVPHDLHHRLISHLNTVTASLTCVPGMGQLPGASVAVGGGVVTVAPPASRPDPSSVATAADASSSVPHTPGSPFSVPSKSSPPALLSGSAVAPTLSTTVTTSISTSTSVALVPTRSEPQQIVQVLPSSSSSLPTPSQATQPRTLTLPALPTTAKTHCSPDAGLHNSENASVPQTSQLPKDITLAVPGYETNLSQTGSSFISSGTFPPRILQLTSTALTSSCENVTSYTVTSPADQNAGSVISTQGAITAKQGHPATPVDASPLSAPAQLSSESQDKETSPSWSTPLGFQVSVSLSSAASPPVFSSSLWSSPLLVRPTPTLPMAVQLPSSASPLLSPSSHSSSPSSSSSSSSSSPGTSVVPSRVLPQYSASAPSSSKEPLNLAMNHPQECTPRAHLKALSAFPCSRPTPYPLPRRLSPRPSQPWRPW</sequence>
<dbReference type="SUPFAM" id="SSF47459">
    <property type="entry name" value="HLH, helix-loop-helix DNA-binding domain"/>
    <property type="match status" value="1"/>
</dbReference>
<feature type="region of interest" description="Disordered" evidence="6">
    <location>
        <begin position="248"/>
        <end position="303"/>
    </location>
</feature>
<feature type="compositionally biased region" description="Low complexity" evidence="6">
    <location>
        <begin position="388"/>
        <end position="399"/>
    </location>
</feature>
<feature type="region of interest" description="Disordered" evidence="6">
    <location>
        <begin position="175"/>
        <end position="215"/>
    </location>
</feature>
<dbReference type="AlphaFoldDB" id="A0AAW0UIZ8"/>
<keyword evidence="5" id="KW-0539">Nucleus</keyword>
<dbReference type="PROSITE" id="PS51054">
    <property type="entry name" value="ORANGE"/>
    <property type="match status" value="1"/>
</dbReference>
<evidence type="ECO:0000259" key="8">
    <source>
        <dbReference type="PROSITE" id="PS51054"/>
    </source>
</evidence>
<dbReference type="EMBL" id="JARAKH010000011">
    <property type="protein sequence ID" value="KAK8399796.1"/>
    <property type="molecule type" value="Genomic_DNA"/>
</dbReference>
<evidence type="ECO:0000256" key="5">
    <source>
        <dbReference type="ARBA" id="ARBA00023242"/>
    </source>
</evidence>
<dbReference type="CDD" id="cd11410">
    <property type="entry name" value="bHLH_O_HES"/>
    <property type="match status" value="1"/>
</dbReference>
<evidence type="ECO:0000313" key="10">
    <source>
        <dbReference type="Proteomes" id="UP001487740"/>
    </source>
</evidence>
<dbReference type="SUPFAM" id="SSF158457">
    <property type="entry name" value="Orange domain-like"/>
    <property type="match status" value="1"/>
</dbReference>
<keyword evidence="10" id="KW-1185">Reference proteome</keyword>
<dbReference type="Gene3D" id="4.10.280.10">
    <property type="entry name" value="Helix-loop-helix DNA-binding domain"/>
    <property type="match status" value="1"/>
</dbReference>
<feature type="compositionally biased region" description="Polar residues" evidence="6">
    <location>
        <begin position="292"/>
        <end position="303"/>
    </location>
</feature>
<name>A0AAW0UIZ8_SCYPA</name>
<dbReference type="PANTHER" id="PTHR10985">
    <property type="entry name" value="BASIC HELIX-LOOP-HELIX TRANSCRIPTION FACTOR, HES-RELATED"/>
    <property type="match status" value="1"/>
</dbReference>
<gene>
    <name evidence="9" type="ORF">O3P69_003669</name>
</gene>
<evidence type="ECO:0000259" key="7">
    <source>
        <dbReference type="PROSITE" id="PS50888"/>
    </source>
</evidence>
<feature type="region of interest" description="Disordered" evidence="6">
    <location>
        <begin position="1"/>
        <end position="30"/>
    </location>
</feature>
<dbReference type="SMART" id="SM00511">
    <property type="entry name" value="ORANGE"/>
    <property type="match status" value="1"/>
</dbReference>
<dbReference type="InterPro" id="IPR011598">
    <property type="entry name" value="bHLH_dom"/>
</dbReference>
<comment type="subcellular location">
    <subcellularLocation>
        <location evidence="1">Nucleus</location>
    </subcellularLocation>
</comment>
<dbReference type="SMART" id="SM00353">
    <property type="entry name" value="HLH"/>
    <property type="match status" value="1"/>
</dbReference>
<accession>A0AAW0UIZ8</accession>
<dbReference type="Gene3D" id="6.10.250.980">
    <property type="match status" value="1"/>
</dbReference>
<feature type="domain" description="Orange" evidence="8">
    <location>
        <begin position="108"/>
        <end position="141"/>
    </location>
</feature>
<evidence type="ECO:0000256" key="1">
    <source>
        <dbReference type="ARBA" id="ARBA00004123"/>
    </source>
</evidence>
<evidence type="ECO:0000256" key="3">
    <source>
        <dbReference type="ARBA" id="ARBA00023125"/>
    </source>
</evidence>
<dbReference type="InterPro" id="IPR050370">
    <property type="entry name" value="HES_HEY"/>
</dbReference>
<protein>
    <submittedName>
        <fullName evidence="9">Uncharacterized protein</fullName>
    </submittedName>
</protein>
<feature type="region of interest" description="Disordered" evidence="6">
    <location>
        <begin position="452"/>
        <end position="517"/>
    </location>
</feature>
<evidence type="ECO:0000313" key="9">
    <source>
        <dbReference type="EMBL" id="KAK8399796.1"/>
    </source>
</evidence>
<reference evidence="9 10" key="1">
    <citation type="submission" date="2023-03" db="EMBL/GenBank/DDBJ databases">
        <title>High-quality genome of Scylla paramamosain provides insights in environmental adaptation.</title>
        <authorList>
            <person name="Zhang L."/>
        </authorList>
    </citation>
    <scope>NUCLEOTIDE SEQUENCE [LARGE SCALE GENOMIC DNA]</scope>
    <source>
        <strain evidence="9">LZ_2023a</strain>
        <tissue evidence="9">Muscle</tissue>
    </source>
</reference>
<dbReference type="InterPro" id="IPR003650">
    <property type="entry name" value="Orange_dom"/>
</dbReference>
<feature type="compositionally biased region" description="Low complexity" evidence="6">
    <location>
        <begin position="248"/>
        <end position="282"/>
    </location>
</feature>
<organism evidence="9 10">
    <name type="scientific">Scylla paramamosain</name>
    <name type="common">Mud crab</name>
    <dbReference type="NCBI Taxonomy" id="85552"/>
    <lineage>
        <taxon>Eukaryota</taxon>
        <taxon>Metazoa</taxon>
        <taxon>Ecdysozoa</taxon>
        <taxon>Arthropoda</taxon>
        <taxon>Crustacea</taxon>
        <taxon>Multicrustacea</taxon>
        <taxon>Malacostraca</taxon>
        <taxon>Eumalacostraca</taxon>
        <taxon>Eucarida</taxon>
        <taxon>Decapoda</taxon>
        <taxon>Pleocyemata</taxon>
        <taxon>Brachyura</taxon>
        <taxon>Eubrachyura</taxon>
        <taxon>Portunoidea</taxon>
        <taxon>Portunidae</taxon>
        <taxon>Portuninae</taxon>
        <taxon>Scylla</taxon>
    </lineage>
</organism>
<dbReference type="GO" id="GO:0005634">
    <property type="term" value="C:nucleus"/>
    <property type="evidence" value="ECO:0007669"/>
    <property type="project" value="UniProtKB-SubCell"/>
</dbReference>
<evidence type="ECO:0000256" key="4">
    <source>
        <dbReference type="ARBA" id="ARBA00023163"/>
    </source>
</evidence>
<keyword evidence="4" id="KW-0804">Transcription</keyword>
<keyword evidence="2" id="KW-0805">Transcription regulation</keyword>
<dbReference type="GO" id="GO:0046983">
    <property type="term" value="F:protein dimerization activity"/>
    <property type="evidence" value="ECO:0007669"/>
    <property type="project" value="InterPro"/>
</dbReference>
<dbReference type="Pfam" id="PF00010">
    <property type="entry name" value="HLH"/>
    <property type="match status" value="1"/>
</dbReference>
<evidence type="ECO:0000256" key="2">
    <source>
        <dbReference type="ARBA" id="ARBA00023015"/>
    </source>
</evidence>
<feature type="compositionally biased region" description="Polar residues" evidence="6">
    <location>
        <begin position="494"/>
        <end position="504"/>
    </location>
</feature>
<comment type="caution">
    <text evidence="9">The sequence shown here is derived from an EMBL/GenBank/DDBJ whole genome shotgun (WGS) entry which is preliminary data.</text>
</comment>
<evidence type="ECO:0000256" key="6">
    <source>
        <dbReference type="SAM" id="MobiDB-lite"/>
    </source>
</evidence>
<dbReference type="InterPro" id="IPR036638">
    <property type="entry name" value="HLH_DNA-bd_sf"/>
</dbReference>
<dbReference type="Pfam" id="PF07527">
    <property type="entry name" value="Hairy_orange"/>
    <property type="match status" value="1"/>
</dbReference>